<dbReference type="Gene3D" id="2.60.40.1120">
    <property type="entry name" value="Carboxypeptidase-like, regulatory domain"/>
    <property type="match status" value="1"/>
</dbReference>
<dbReference type="PANTHER" id="PTHR34978">
    <property type="entry name" value="POSSIBLE SENSOR-TRANSDUCER PROTEIN BLAR"/>
    <property type="match status" value="1"/>
</dbReference>
<dbReference type="Proteomes" id="UP000318053">
    <property type="component" value="Unassembled WGS sequence"/>
</dbReference>
<evidence type="ECO:0000256" key="1">
    <source>
        <dbReference type="SAM" id="Phobius"/>
    </source>
</evidence>
<dbReference type="InterPro" id="IPR008969">
    <property type="entry name" value="CarboxyPept-like_regulatory"/>
</dbReference>
<dbReference type="EMBL" id="SJPK01000023">
    <property type="protein sequence ID" value="TWT55674.1"/>
    <property type="molecule type" value="Genomic_DNA"/>
</dbReference>
<sequence>MNWQTYLSGTQWTHAAGFAILAVVLISTLSVSIARVARKRPTWKHGILLSALVACLLAAALGTITGIRPLSIIAVPVAIIPNIDAAAVTVGDNLVLDDPGLIGVKTHRADSRERPVAEPDHTSSTSVIKPGLGASDGALASLEYRRDFQIQWPIILAALWSFGTAWLLAFAFRSHRRGWLIRHWATPLNVARLQACSTVARDRVRLKKMPAILQTAEVASPVVHGCRKPVVLLPMAMLDSVSNDELTDILVHEFAHVVRRDTMVIAAETFARALFWPIITVHLMIRELGRAREEVCDNFVLSYRDPITYAGTLLKIAQSLKPSRIVIPSVGVLHWRGRFETRVAAILDPQRSHSHHLSLPIFILVASLFVAASIVISGTRLVATERPSTIETTEKKETNAKAVESKPVQSTRVITVRGTTKNLEGNPIAYAKVHLISLHTPRQQIAVTTSDETGNFVFEDAVMPVRPATGVGSLNVFGFAEGYGFIWHGLQHVAPGERPEHEAKGPYDNNFFNGEEIRMDLNFPLERKLFGRVLDDQNAPVVGAEVSINHLDYLYTEGRAMRVIEREFFGLKLLPKSKRVVQTDANGNFTFTGLPKDTVAWVQLTHDDYAVQKRYVAITDQAISQYKYVINSGITVRDGKDVRFPIFKTQAVSMSPIVFRVVANESVSIRIIDDQNAPLADALIFATSGDRGTGTSIYQKTDAEGVARLALPPGEYRLSIDPVKLTEFVPFKHSLTIHADNDNQPMNITAPRGAVLIFKAIDADTGNPIAGVSFWCELDESGGSHSVQSWPGYGNDPVTDRNGELRIVVNPGTREYGVDELEMPTGYRCELPVRNIDCRSGSTLRVTFELQQE</sequence>
<dbReference type="OrthoDB" id="256352at2"/>
<keyword evidence="1" id="KW-0472">Membrane</keyword>
<keyword evidence="1" id="KW-0812">Transmembrane</keyword>
<name>A0A5C5WXI8_9BACT</name>
<organism evidence="3 4">
    <name type="scientific">Allorhodopirellula solitaria</name>
    <dbReference type="NCBI Taxonomy" id="2527987"/>
    <lineage>
        <taxon>Bacteria</taxon>
        <taxon>Pseudomonadati</taxon>
        <taxon>Planctomycetota</taxon>
        <taxon>Planctomycetia</taxon>
        <taxon>Pirellulales</taxon>
        <taxon>Pirellulaceae</taxon>
        <taxon>Allorhodopirellula</taxon>
    </lineage>
</organism>
<dbReference type="Pfam" id="PF05569">
    <property type="entry name" value="Peptidase_M56"/>
    <property type="match status" value="1"/>
</dbReference>
<dbReference type="CDD" id="cd07341">
    <property type="entry name" value="M56_BlaR1_MecR1_like"/>
    <property type="match status" value="1"/>
</dbReference>
<feature type="domain" description="Peptidase M56" evidence="2">
    <location>
        <begin position="153"/>
        <end position="344"/>
    </location>
</feature>
<feature type="transmembrane region" description="Helical" evidence="1">
    <location>
        <begin position="150"/>
        <end position="172"/>
    </location>
</feature>
<evidence type="ECO:0000313" key="4">
    <source>
        <dbReference type="Proteomes" id="UP000318053"/>
    </source>
</evidence>
<keyword evidence="1" id="KW-1133">Transmembrane helix</keyword>
<protein>
    <submittedName>
        <fullName evidence="3">Methicillin resistance mecR1 protein</fullName>
    </submittedName>
</protein>
<gene>
    <name evidence="3" type="primary">mecR1</name>
    <name evidence="3" type="ORF">CA85_48680</name>
</gene>
<keyword evidence="4" id="KW-1185">Reference proteome</keyword>
<dbReference type="PANTHER" id="PTHR34978:SF3">
    <property type="entry name" value="SLR0241 PROTEIN"/>
    <property type="match status" value="1"/>
</dbReference>
<feature type="transmembrane region" description="Helical" evidence="1">
    <location>
        <begin position="357"/>
        <end position="376"/>
    </location>
</feature>
<evidence type="ECO:0000313" key="3">
    <source>
        <dbReference type="EMBL" id="TWT55674.1"/>
    </source>
</evidence>
<dbReference type="InterPro" id="IPR008756">
    <property type="entry name" value="Peptidase_M56"/>
</dbReference>
<feature type="transmembrane region" description="Helical" evidence="1">
    <location>
        <begin position="12"/>
        <end position="34"/>
    </location>
</feature>
<dbReference type="Gene3D" id="3.30.2010.10">
    <property type="entry name" value="Metalloproteases ('zincins'), catalytic domain"/>
    <property type="match status" value="1"/>
</dbReference>
<dbReference type="RefSeq" id="WP_146393685.1">
    <property type="nucleotide sequence ID" value="NZ_SJPK01000023.1"/>
</dbReference>
<dbReference type="InterPro" id="IPR052173">
    <property type="entry name" value="Beta-lactam_resp_regulator"/>
</dbReference>
<comment type="caution">
    <text evidence="3">The sequence shown here is derived from an EMBL/GenBank/DDBJ whole genome shotgun (WGS) entry which is preliminary data.</text>
</comment>
<proteinExistence type="predicted"/>
<evidence type="ECO:0000259" key="2">
    <source>
        <dbReference type="Pfam" id="PF05569"/>
    </source>
</evidence>
<reference evidence="3 4" key="1">
    <citation type="submission" date="2019-02" db="EMBL/GenBank/DDBJ databases">
        <title>Deep-cultivation of Planctomycetes and their phenomic and genomic characterization uncovers novel biology.</title>
        <authorList>
            <person name="Wiegand S."/>
            <person name="Jogler M."/>
            <person name="Boedeker C."/>
            <person name="Pinto D."/>
            <person name="Vollmers J."/>
            <person name="Rivas-Marin E."/>
            <person name="Kohn T."/>
            <person name="Peeters S.H."/>
            <person name="Heuer A."/>
            <person name="Rast P."/>
            <person name="Oberbeckmann S."/>
            <person name="Bunk B."/>
            <person name="Jeske O."/>
            <person name="Meyerdierks A."/>
            <person name="Storesund J.E."/>
            <person name="Kallscheuer N."/>
            <person name="Luecker S."/>
            <person name="Lage O.M."/>
            <person name="Pohl T."/>
            <person name="Merkel B.J."/>
            <person name="Hornburger P."/>
            <person name="Mueller R.-W."/>
            <person name="Bruemmer F."/>
            <person name="Labrenz M."/>
            <person name="Spormann A.M."/>
            <person name="Op Den Camp H."/>
            <person name="Overmann J."/>
            <person name="Amann R."/>
            <person name="Jetten M.S.M."/>
            <person name="Mascher T."/>
            <person name="Medema M.H."/>
            <person name="Devos D.P."/>
            <person name="Kaster A.-K."/>
            <person name="Ovreas L."/>
            <person name="Rohde M."/>
            <person name="Galperin M.Y."/>
            <person name="Jogler C."/>
        </authorList>
    </citation>
    <scope>NUCLEOTIDE SEQUENCE [LARGE SCALE GENOMIC DNA]</scope>
    <source>
        <strain evidence="3 4">CA85</strain>
    </source>
</reference>
<feature type="transmembrane region" description="Helical" evidence="1">
    <location>
        <begin position="46"/>
        <end position="67"/>
    </location>
</feature>
<dbReference type="AlphaFoldDB" id="A0A5C5WXI8"/>
<accession>A0A5C5WXI8</accession>
<dbReference type="SUPFAM" id="SSF49464">
    <property type="entry name" value="Carboxypeptidase regulatory domain-like"/>
    <property type="match status" value="2"/>
</dbReference>